<feature type="repeat" description="TPR" evidence="3">
    <location>
        <begin position="549"/>
        <end position="582"/>
    </location>
</feature>
<feature type="repeat" description="TPR" evidence="3">
    <location>
        <begin position="477"/>
        <end position="510"/>
    </location>
</feature>
<feature type="compositionally biased region" description="Low complexity" evidence="4">
    <location>
        <begin position="287"/>
        <end position="297"/>
    </location>
</feature>
<evidence type="ECO:0000256" key="1">
    <source>
        <dbReference type="ARBA" id="ARBA00022737"/>
    </source>
</evidence>
<dbReference type="AlphaFoldDB" id="A0A538TT00"/>
<feature type="compositionally biased region" description="Low complexity" evidence="4">
    <location>
        <begin position="200"/>
        <end position="213"/>
    </location>
</feature>
<dbReference type="Pfam" id="PF13432">
    <property type="entry name" value="TPR_16"/>
    <property type="match status" value="1"/>
</dbReference>
<dbReference type="EMBL" id="VBOZ01000008">
    <property type="protein sequence ID" value="TMQ66746.1"/>
    <property type="molecule type" value="Genomic_DNA"/>
</dbReference>
<organism evidence="5 6">
    <name type="scientific">Eiseniibacteriota bacterium</name>
    <dbReference type="NCBI Taxonomy" id="2212470"/>
    <lineage>
        <taxon>Bacteria</taxon>
        <taxon>Candidatus Eiseniibacteriota</taxon>
    </lineage>
</organism>
<evidence type="ECO:0000256" key="3">
    <source>
        <dbReference type="PROSITE-ProRule" id="PRU00339"/>
    </source>
</evidence>
<reference evidence="5 6" key="1">
    <citation type="journal article" date="2019" name="Nat. Microbiol.">
        <title>Mediterranean grassland soil C-N compound turnover is dependent on rainfall and depth, and is mediated by genomically divergent microorganisms.</title>
        <authorList>
            <person name="Diamond S."/>
            <person name="Andeer P.F."/>
            <person name="Li Z."/>
            <person name="Crits-Christoph A."/>
            <person name="Burstein D."/>
            <person name="Anantharaman K."/>
            <person name="Lane K.R."/>
            <person name="Thomas B.C."/>
            <person name="Pan C."/>
            <person name="Northen T.R."/>
            <person name="Banfield J.F."/>
        </authorList>
    </citation>
    <scope>NUCLEOTIDE SEQUENCE [LARGE SCALE GENOMIC DNA]</scope>
    <source>
        <strain evidence="5">WS_9</strain>
    </source>
</reference>
<dbReference type="InterPro" id="IPR051012">
    <property type="entry name" value="CellSynth/LPSAsmb/PSIAsmb"/>
</dbReference>
<dbReference type="PANTHER" id="PTHR45586">
    <property type="entry name" value="TPR REPEAT-CONTAINING PROTEIN PA4667"/>
    <property type="match status" value="1"/>
</dbReference>
<feature type="region of interest" description="Disordered" evidence="4">
    <location>
        <begin position="196"/>
        <end position="299"/>
    </location>
</feature>
<protein>
    <submittedName>
        <fullName evidence="5">Tetratricopeptide repeat protein</fullName>
    </submittedName>
</protein>
<dbReference type="PANTHER" id="PTHR45586:SF1">
    <property type="entry name" value="LIPOPOLYSACCHARIDE ASSEMBLY PROTEIN B"/>
    <property type="match status" value="1"/>
</dbReference>
<evidence type="ECO:0000313" key="5">
    <source>
        <dbReference type="EMBL" id="TMQ66746.1"/>
    </source>
</evidence>
<accession>A0A538TT00</accession>
<dbReference type="Gene3D" id="1.25.40.10">
    <property type="entry name" value="Tetratricopeptide repeat domain"/>
    <property type="match status" value="3"/>
</dbReference>
<dbReference type="SUPFAM" id="SSF48452">
    <property type="entry name" value="TPR-like"/>
    <property type="match status" value="3"/>
</dbReference>
<dbReference type="Proteomes" id="UP000317691">
    <property type="component" value="Unassembled WGS sequence"/>
</dbReference>
<evidence type="ECO:0000256" key="4">
    <source>
        <dbReference type="SAM" id="MobiDB-lite"/>
    </source>
</evidence>
<sequence length="602" mass="66681">MDRNVAIKRRAQQLVAKGQIDAALAEFDKLFESGDKDPYDFILVADLLAKRGAMQEAVRRYRQAIAEYTKAELFKNAIAVCKKILRISKEDLEIHRSLGDLYAKEGLHGDAQIHYLEFAEGSIRRQDHSAALDVIDLVIQLSPENTDLSEKYVEISMRADEPERGGRELLRRAEMLEHRGEMDEAKHLRERASTLAPGLTSEASSASNAATETVTEEEEAAAPEETLEEQEPAAEQESTADRESAYEPSARSVMDELKPDTLVTESAAEAAPRKAAPPEPEVEEPEPAAAVPEAETAPPRHEDLAASYLSAGNREMAAEEFWKAAELAFFRGDLPRARLLLASLLQVTPTHEAALRRLVDVTAQAEDPLAEAKARFNLAELYLGQEEWALSRSEYMRSLELDPSNGRARMRVARIDAMNGTTPEQLIDLDSLPNKRPSASVLVRDEAPASMDNLVDLEEIIDEFKAGVSSSISGEDHESHYDLGMAYMEMGLYEEAIGEFQVASKGGPMELKCLEMIALCYLEKNEPAAAARELTRALELPAHGPEETISLRYHLGMAMERLGNLEKALQHFEEVSLLNAGFLKVTTKVRELTQRISAGRDS</sequence>
<feature type="compositionally biased region" description="Low complexity" evidence="4">
    <location>
        <begin position="265"/>
        <end position="274"/>
    </location>
</feature>
<comment type="caution">
    <text evidence="5">The sequence shown here is derived from an EMBL/GenBank/DDBJ whole genome shotgun (WGS) entry which is preliminary data.</text>
</comment>
<dbReference type="PROSITE" id="PS50005">
    <property type="entry name" value="TPR"/>
    <property type="match status" value="3"/>
</dbReference>
<dbReference type="InterPro" id="IPR019734">
    <property type="entry name" value="TPR_rpt"/>
</dbReference>
<evidence type="ECO:0000313" key="6">
    <source>
        <dbReference type="Proteomes" id="UP000317691"/>
    </source>
</evidence>
<keyword evidence="2 3" id="KW-0802">TPR repeat</keyword>
<feature type="compositionally biased region" description="Acidic residues" evidence="4">
    <location>
        <begin position="214"/>
        <end position="234"/>
    </location>
</feature>
<name>A0A538TT00_UNCEI</name>
<evidence type="ECO:0000256" key="2">
    <source>
        <dbReference type="ARBA" id="ARBA00022803"/>
    </source>
</evidence>
<proteinExistence type="predicted"/>
<dbReference type="InterPro" id="IPR011990">
    <property type="entry name" value="TPR-like_helical_dom_sf"/>
</dbReference>
<dbReference type="SMART" id="SM00028">
    <property type="entry name" value="TPR"/>
    <property type="match status" value="6"/>
</dbReference>
<keyword evidence="1" id="KW-0677">Repeat</keyword>
<gene>
    <name evidence="5" type="ORF">E6K79_02235</name>
</gene>
<feature type="repeat" description="TPR" evidence="3">
    <location>
        <begin position="372"/>
        <end position="405"/>
    </location>
</feature>